<evidence type="ECO:0000313" key="9">
    <source>
        <dbReference type="EMBL" id="TFJ85329.1"/>
    </source>
</evidence>
<dbReference type="EMBL" id="SDOX01000015">
    <property type="protein sequence ID" value="TFJ85329.1"/>
    <property type="molecule type" value="Genomic_DNA"/>
</dbReference>
<dbReference type="GO" id="GO:0004144">
    <property type="term" value="F:diacylglycerol O-acyltransferase activity"/>
    <property type="evidence" value="ECO:0007669"/>
    <property type="project" value="UniProtKB-EC"/>
</dbReference>
<feature type="compositionally biased region" description="Low complexity" evidence="7">
    <location>
        <begin position="397"/>
        <end position="411"/>
    </location>
</feature>
<organism evidence="9 10">
    <name type="scientific">Nannochloropsis salina CCMP1776</name>
    <dbReference type="NCBI Taxonomy" id="1027361"/>
    <lineage>
        <taxon>Eukaryota</taxon>
        <taxon>Sar</taxon>
        <taxon>Stramenopiles</taxon>
        <taxon>Ochrophyta</taxon>
        <taxon>Eustigmatophyceae</taxon>
        <taxon>Eustigmatales</taxon>
        <taxon>Monodopsidaceae</taxon>
        <taxon>Microchloropsis</taxon>
        <taxon>Microchloropsis salina</taxon>
    </lineage>
</organism>
<reference evidence="9 10" key="1">
    <citation type="submission" date="2019-01" db="EMBL/GenBank/DDBJ databases">
        <title>Nuclear Genome Assembly of the Microalgal Biofuel strain Nannochloropsis salina CCMP1776.</title>
        <authorList>
            <person name="Hovde B."/>
        </authorList>
    </citation>
    <scope>NUCLEOTIDE SEQUENCE [LARGE SCALE GENOMIC DNA]</scope>
    <source>
        <strain evidence="9 10">CCMP1776</strain>
    </source>
</reference>
<evidence type="ECO:0000256" key="2">
    <source>
        <dbReference type="ARBA" id="ARBA00005189"/>
    </source>
</evidence>
<name>A0A4D9D9S7_9STRA</name>
<dbReference type="GO" id="GO:0005886">
    <property type="term" value="C:plasma membrane"/>
    <property type="evidence" value="ECO:0007669"/>
    <property type="project" value="TreeGrafter"/>
</dbReference>
<keyword evidence="5" id="KW-0012">Acyltransferase</keyword>
<evidence type="ECO:0000256" key="7">
    <source>
        <dbReference type="SAM" id="MobiDB-lite"/>
    </source>
</evidence>
<dbReference type="Pfam" id="PF03007">
    <property type="entry name" value="WS_DGAT_cat"/>
    <property type="match status" value="1"/>
</dbReference>
<dbReference type="GO" id="GO:0019432">
    <property type="term" value="P:triglyceride biosynthetic process"/>
    <property type="evidence" value="ECO:0007669"/>
    <property type="project" value="UniProtKB-UniPathway"/>
</dbReference>
<comment type="pathway">
    <text evidence="2">Lipid metabolism.</text>
</comment>
<accession>A0A4D9D9S7</accession>
<keyword evidence="4" id="KW-0808">Transferase</keyword>
<dbReference type="PANTHER" id="PTHR31650:SF1">
    <property type="entry name" value="WAX ESTER SYNTHASE_DIACYLGLYCEROL ACYLTRANSFERASE 4-RELATED"/>
    <property type="match status" value="1"/>
</dbReference>
<comment type="caution">
    <text evidence="9">The sequence shown here is derived from an EMBL/GenBank/DDBJ whole genome shotgun (WGS) entry which is preliminary data.</text>
</comment>
<dbReference type="UniPathway" id="UPA00282"/>
<evidence type="ECO:0000256" key="3">
    <source>
        <dbReference type="ARBA" id="ARBA00013244"/>
    </source>
</evidence>
<dbReference type="InterPro" id="IPR045034">
    <property type="entry name" value="O-acyltransferase_WSD1-like"/>
</dbReference>
<gene>
    <name evidence="9" type="ORF">NSK_003377</name>
</gene>
<dbReference type="Proteomes" id="UP000355283">
    <property type="component" value="Unassembled WGS sequence"/>
</dbReference>
<evidence type="ECO:0000256" key="6">
    <source>
        <dbReference type="ARBA" id="ARBA00048109"/>
    </source>
</evidence>
<protein>
    <recommendedName>
        <fullName evidence="3">diacylglycerol O-acyltransferase</fullName>
        <ecNumber evidence="3">2.3.1.20</ecNumber>
    </recommendedName>
</protein>
<sequence length="424" mass="46408">MPGESIAYLVTAIVVIASLKWFYEYLQARKPGLGCIAGNEATHLLSPDGVNIPIIHSCVIVKSWITAADVVRVLQRAGIPKGRFQRLKHCVSASPDIFQPFENSRGDWPVYWFPEPSFSHEKHVHYLPEGLSQRELKDWMSGIMNTPPTFTRSPWEILVANALDGDSERTALILRLHHVLGDGLSVLSLLEAMSEPLDEHKRGAEGREGECMLATALTVGLKRRLDQHKESSHPHQTHRMISSAPSPSATLSSLSRLLHRLSRSALFGVRMAVEVPWVLWRDYIAAPPERNMFKPQPLSGRKKVAWSQELLEVARLKRVKDKLGVKVNDVLLACATGALRTILLSQSVGDRAHFAFPEVPRGATSPIVEKEGESEEEEEGGGGAGDLEPKISSKRTSASPSPATSNSSPPSLASPPSPSSAPPP</sequence>
<evidence type="ECO:0000259" key="8">
    <source>
        <dbReference type="Pfam" id="PF03007"/>
    </source>
</evidence>
<evidence type="ECO:0000256" key="1">
    <source>
        <dbReference type="ARBA" id="ARBA00004771"/>
    </source>
</evidence>
<feature type="region of interest" description="Disordered" evidence="7">
    <location>
        <begin position="360"/>
        <end position="424"/>
    </location>
</feature>
<dbReference type="InterPro" id="IPR004255">
    <property type="entry name" value="O-acyltransferase_WSD1_N"/>
</dbReference>
<dbReference type="EC" id="2.3.1.20" evidence="3"/>
<keyword evidence="10" id="KW-1185">Reference proteome</keyword>
<dbReference type="OrthoDB" id="619536at2759"/>
<feature type="compositionally biased region" description="Pro residues" evidence="7">
    <location>
        <begin position="412"/>
        <end position="424"/>
    </location>
</feature>
<feature type="domain" description="O-acyltransferase WSD1-like N-terminal" evidence="8">
    <location>
        <begin position="110"/>
        <end position="330"/>
    </location>
</feature>
<evidence type="ECO:0000256" key="4">
    <source>
        <dbReference type="ARBA" id="ARBA00022679"/>
    </source>
</evidence>
<comment type="catalytic activity">
    <reaction evidence="6">
        <text>an acyl-CoA + a 1,2-diacyl-sn-glycerol = a triacyl-sn-glycerol + CoA</text>
        <dbReference type="Rhea" id="RHEA:10868"/>
        <dbReference type="ChEBI" id="CHEBI:17815"/>
        <dbReference type="ChEBI" id="CHEBI:57287"/>
        <dbReference type="ChEBI" id="CHEBI:58342"/>
        <dbReference type="ChEBI" id="CHEBI:64615"/>
        <dbReference type="EC" id="2.3.1.20"/>
    </reaction>
</comment>
<proteinExistence type="predicted"/>
<dbReference type="AlphaFoldDB" id="A0A4D9D9S7"/>
<dbReference type="PANTHER" id="PTHR31650">
    <property type="entry name" value="O-ACYLTRANSFERASE (WSD1-LIKE) FAMILY PROTEIN"/>
    <property type="match status" value="1"/>
</dbReference>
<comment type="pathway">
    <text evidence="1">Glycerolipid metabolism; triacylglycerol biosynthesis.</text>
</comment>
<evidence type="ECO:0000256" key="5">
    <source>
        <dbReference type="ARBA" id="ARBA00023315"/>
    </source>
</evidence>
<evidence type="ECO:0000313" key="10">
    <source>
        <dbReference type="Proteomes" id="UP000355283"/>
    </source>
</evidence>